<dbReference type="InterPro" id="IPR006593">
    <property type="entry name" value="Cyt_b561/ferric_Rdtase_TM"/>
</dbReference>
<name>A0AA38IG22_9CUCU</name>
<protein>
    <recommendedName>
        <fullName evidence="11">ascorbate ferrireductase (transmembrane)</fullName>
        <ecNumber evidence="11">7.2.1.3</ecNumber>
    </recommendedName>
</protein>
<keyword evidence="15" id="KW-1185">Reference proteome</keyword>
<dbReference type="PANTHER" id="PTHR15422">
    <property type="entry name" value="OS05G0565100 PROTEIN"/>
    <property type="match status" value="1"/>
</dbReference>
<feature type="transmembrane region" description="Helical" evidence="12">
    <location>
        <begin position="51"/>
        <end position="75"/>
    </location>
</feature>
<dbReference type="SMART" id="SM00665">
    <property type="entry name" value="B561"/>
    <property type="match status" value="1"/>
</dbReference>
<feature type="domain" description="Cytochrome b561" evidence="13">
    <location>
        <begin position="19"/>
        <end position="218"/>
    </location>
</feature>
<keyword evidence="10 12" id="KW-0472">Membrane</keyword>
<dbReference type="EC" id="7.2.1.3" evidence="11"/>
<feature type="transmembrane region" description="Helical" evidence="12">
    <location>
        <begin position="197"/>
        <end position="214"/>
    </location>
</feature>
<keyword evidence="7" id="KW-0249">Electron transport</keyword>
<evidence type="ECO:0000256" key="8">
    <source>
        <dbReference type="ARBA" id="ARBA00022989"/>
    </source>
</evidence>
<evidence type="ECO:0000256" key="11">
    <source>
        <dbReference type="ARBA" id="ARBA00024225"/>
    </source>
</evidence>
<dbReference type="GO" id="GO:0140571">
    <property type="term" value="F:transmembrane ascorbate ferrireductase activity"/>
    <property type="evidence" value="ECO:0007669"/>
    <property type="project" value="UniProtKB-EC"/>
</dbReference>
<keyword evidence="8 12" id="KW-1133">Transmembrane helix</keyword>
<organism evidence="14 15">
    <name type="scientific">Zophobas morio</name>
    <dbReference type="NCBI Taxonomy" id="2755281"/>
    <lineage>
        <taxon>Eukaryota</taxon>
        <taxon>Metazoa</taxon>
        <taxon>Ecdysozoa</taxon>
        <taxon>Arthropoda</taxon>
        <taxon>Hexapoda</taxon>
        <taxon>Insecta</taxon>
        <taxon>Pterygota</taxon>
        <taxon>Neoptera</taxon>
        <taxon>Endopterygota</taxon>
        <taxon>Coleoptera</taxon>
        <taxon>Polyphaga</taxon>
        <taxon>Cucujiformia</taxon>
        <taxon>Tenebrionidae</taxon>
        <taxon>Zophobas</taxon>
    </lineage>
</organism>
<dbReference type="PROSITE" id="PS50939">
    <property type="entry name" value="CYTOCHROME_B561"/>
    <property type="match status" value="1"/>
</dbReference>
<evidence type="ECO:0000313" key="14">
    <source>
        <dbReference type="EMBL" id="KAJ3655345.1"/>
    </source>
</evidence>
<evidence type="ECO:0000256" key="5">
    <source>
        <dbReference type="ARBA" id="ARBA00022692"/>
    </source>
</evidence>
<evidence type="ECO:0000256" key="9">
    <source>
        <dbReference type="ARBA" id="ARBA00023004"/>
    </source>
</evidence>
<evidence type="ECO:0000256" key="12">
    <source>
        <dbReference type="SAM" id="Phobius"/>
    </source>
</evidence>
<accession>A0AA38IG22</accession>
<sequence length="226" mass="25504">MKSKTASEQVSITERFMWLFNTLFHQTYAVVTVFIFWTIFYNNKLDAQFSWHMILSSLAYVPLMGEAIILFAGDNVWSRKLERTTKYWIHGVLLFISAILVTVGIALMIDEKGGSEHFKSIHGWTGLVSWIFVLMSQCLGLLAAKAQIFSKLLPPVYIKFLHNFLGILGYVFGIVSLCYGLETRSFAKVTSTEARTATYSLLGVTTTWSILAALKSGYNQLKTILS</sequence>
<evidence type="ECO:0000256" key="10">
    <source>
        <dbReference type="ARBA" id="ARBA00023136"/>
    </source>
</evidence>
<proteinExistence type="predicted"/>
<comment type="cofactor">
    <cofactor evidence="1">
        <name>heme b</name>
        <dbReference type="ChEBI" id="CHEBI:60344"/>
    </cofactor>
</comment>
<keyword evidence="6" id="KW-0479">Metal-binding</keyword>
<dbReference type="GO" id="GO:0046872">
    <property type="term" value="F:metal ion binding"/>
    <property type="evidence" value="ECO:0007669"/>
    <property type="project" value="UniProtKB-KW"/>
</dbReference>
<feature type="transmembrane region" description="Helical" evidence="12">
    <location>
        <begin position="87"/>
        <end position="109"/>
    </location>
</feature>
<feature type="transmembrane region" description="Helical" evidence="12">
    <location>
        <begin position="121"/>
        <end position="144"/>
    </location>
</feature>
<dbReference type="InterPro" id="IPR045150">
    <property type="entry name" value="CYB561D1/2"/>
</dbReference>
<evidence type="ECO:0000256" key="3">
    <source>
        <dbReference type="ARBA" id="ARBA00022448"/>
    </source>
</evidence>
<dbReference type="Gene3D" id="1.20.120.1770">
    <property type="match status" value="1"/>
</dbReference>
<feature type="transmembrane region" description="Helical" evidence="12">
    <location>
        <begin position="16"/>
        <end position="39"/>
    </location>
</feature>
<dbReference type="Pfam" id="PF03188">
    <property type="entry name" value="Cytochrom_B561"/>
    <property type="match status" value="1"/>
</dbReference>
<comment type="subcellular location">
    <subcellularLocation>
        <location evidence="2">Membrane</location>
        <topology evidence="2">Multi-pass membrane protein</topology>
    </subcellularLocation>
</comment>
<evidence type="ECO:0000256" key="4">
    <source>
        <dbReference type="ARBA" id="ARBA00022617"/>
    </source>
</evidence>
<evidence type="ECO:0000256" key="6">
    <source>
        <dbReference type="ARBA" id="ARBA00022723"/>
    </source>
</evidence>
<dbReference type="Proteomes" id="UP001168821">
    <property type="component" value="Unassembled WGS sequence"/>
</dbReference>
<keyword evidence="9" id="KW-0408">Iron</keyword>
<reference evidence="14" key="1">
    <citation type="journal article" date="2023" name="G3 (Bethesda)">
        <title>Whole genome assemblies of Zophobas morio and Tenebrio molitor.</title>
        <authorList>
            <person name="Kaur S."/>
            <person name="Stinson S.A."/>
            <person name="diCenzo G.C."/>
        </authorList>
    </citation>
    <scope>NUCLEOTIDE SEQUENCE</scope>
    <source>
        <strain evidence="14">QUZm001</strain>
    </source>
</reference>
<evidence type="ECO:0000256" key="7">
    <source>
        <dbReference type="ARBA" id="ARBA00022982"/>
    </source>
</evidence>
<evidence type="ECO:0000256" key="2">
    <source>
        <dbReference type="ARBA" id="ARBA00004141"/>
    </source>
</evidence>
<dbReference type="PANTHER" id="PTHR15422:SF43">
    <property type="entry name" value="ASCORBATE FERRIREDUCTASE (TRANSMEMBRANE)"/>
    <property type="match status" value="1"/>
</dbReference>
<dbReference type="AlphaFoldDB" id="A0AA38IG22"/>
<keyword evidence="5 12" id="KW-0812">Transmembrane</keyword>
<keyword evidence="3" id="KW-0813">Transport</keyword>
<comment type="caution">
    <text evidence="14">The sequence shown here is derived from an EMBL/GenBank/DDBJ whole genome shotgun (WGS) entry which is preliminary data.</text>
</comment>
<evidence type="ECO:0000256" key="1">
    <source>
        <dbReference type="ARBA" id="ARBA00001970"/>
    </source>
</evidence>
<dbReference type="CDD" id="cd08761">
    <property type="entry name" value="Cyt_b561_CYB561D2_like"/>
    <property type="match status" value="1"/>
</dbReference>
<evidence type="ECO:0000313" key="15">
    <source>
        <dbReference type="Proteomes" id="UP001168821"/>
    </source>
</evidence>
<dbReference type="EMBL" id="JALNTZ010000004">
    <property type="protein sequence ID" value="KAJ3655345.1"/>
    <property type="molecule type" value="Genomic_DNA"/>
</dbReference>
<gene>
    <name evidence="14" type="ORF">Zmor_014479</name>
</gene>
<evidence type="ECO:0000259" key="13">
    <source>
        <dbReference type="PROSITE" id="PS50939"/>
    </source>
</evidence>
<dbReference type="GO" id="GO:0140575">
    <property type="term" value="F:transmembrane monodehydroascorbate reductase activity"/>
    <property type="evidence" value="ECO:0007669"/>
    <property type="project" value="InterPro"/>
</dbReference>
<dbReference type="GO" id="GO:0016020">
    <property type="term" value="C:membrane"/>
    <property type="evidence" value="ECO:0007669"/>
    <property type="project" value="UniProtKB-SubCell"/>
</dbReference>
<keyword evidence="4" id="KW-0349">Heme</keyword>
<feature type="transmembrane region" description="Helical" evidence="12">
    <location>
        <begin position="156"/>
        <end position="177"/>
    </location>
</feature>